<proteinExistence type="inferred from homology"/>
<dbReference type="UniPathway" id="UPA00077">
    <property type="reaction ID" value="UER00156"/>
</dbReference>
<dbReference type="InterPro" id="IPR045031">
    <property type="entry name" value="DHP_synth-like"/>
</dbReference>
<keyword evidence="6 9" id="KW-0479">Metal-binding</keyword>
<dbReference type="SUPFAM" id="SSF51717">
    <property type="entry name" value="Dihydropteroate synthetase-like"/>
    <property type="match status" value="1"/>
</dbReference>
<evidence type="ECO:0000256" key="1">
    <source>
        <dbReference type="ARBA" id="ARBA00000012"/>
    </source>
</evidence>
<evidence type="ECO:0000256" key="3">
    <source>
        <dbReference type="ARBA" id="ARBA00004763"/>
    </source>
</evidence>
<dbReference type="InterPro" id="IPR011005">
    <property type="entry name" value="Dihydropteroate_synth-like_sf"/>
</dbReference>
<comment type="function">
    <text evidence="9">Catalyzes the condensation of para-aminobenzoate (pABA) with 6-hydroxymethyl-7,8-dihydropterin diphosphate (DHPt-PP) to form 7,8-dihydropteroate (H2Pte), the immediate precursor of folate derivatives.</text>
</comment>
<dbReference type="GO" id="GO:0004156">
    <property type="term" value="F:dihydropteroate synthase activity"/>
    <property type="evidence" value="ECO:0007669"/>
    <property type="project" value="UniProtKB-EC"/>
</dbReference>
<comment type="pathway">
    <text evidence="3 9">Cofactor biosynthesis; tetrahydrofolate biosynthesis; 7,8-dihydrofolate from 2-amino-4-hydroxy-6-hydroxymethyl-7,8-dihydropteridine diphosphate and 4-aminobenzoate: step 1/2.</text>
</comment>
<evidence type="ECO:0000256" key="2">
    <source>
        <dbReference type="ARBA" id="ARBA00001946"/>
    </source>
</evidence>
<dbReference type="CDD" id="cd00739">
    <property type="entry name" value="DHPS"/>
    <property type="match status" value="1"/>
</dbReference>
<evidence type="ECO:0000256" key="7">
    <source>
        <dbReference type="ARBA" id="ARBA00022842"/>
    </source>
</evidence>
<dbReference type="GO" id="GO:0046872">
    <property type="term" value="F:metal ion binding"/>
    <property type="evidence" value="ECO:0007669"/>
    <property type="project" value="UniProtKB-KW"/>
</dbReference>
<dbReference type="Proteomes" id="UP000005631">
    <property type="component" value="Chromosome"/>
</dbReference>
<comment type="similarity">
    <text evidence="9">Belongs to the DHPS family.</text>
</comment>
<name>G8R4Y2_OWEHD</name>
<dbReference type="GO" id="GO:0046656">
    <property type="term" value="P:folic acid biosynthetic process"/>
    <property type="evidence" value="ECO:0007669"/>
    <property type="project" value="UniProtKB-KW"/>
</dbReference>
<protein>
    <recommendedName>
        <fullName evidence="4 9">Dihydropteroate synthase</fullName>
        <shortName evidence="9">DHPS</shortName>
        <ecNumber evidence="4 9">2.5.1.15</ecNumber>
    </recommendedName>
    <alternativeName>
        <fullName evidence="9">Dihydropteroate pyrophosphorylase</fullName>
    </alternativeName>
</protein>
<keyword evidence="8 9" id="KW-0289">Folate biosynthesis</keyword>
<dbReference type="OrthoDB" id="9811744at2"/>
<evidence type="ECO:0000256" key="8">
    <source>
        <dbReference type="ARBA" id="ARBA00022909"/>
    </source>
</evidence>
<dbReference type="EC" id="2.5.1.15" evidence="4 9"/>
<evidence type="ECO:0000313" key="11">
    <source>
        <dbReference type="EMBL" id="AEV34296.1"/>
    </source>
</evidence>
<feature type="domain" description="Pterin-binding" evidence="10">
    <location>
        <begin position="30"/>
        <end position="282"/>
    </location>
</feature>
<dbReference type="Gene3D" id="3.20.20.20">
    <property type="entry name" value="Dihydropteroate synthase-like"/>
    <property type="match status" value="1"/>
</dbReference>
<dbReference type="Pfam" id="PF00809">
    <property type="entry name" value="Pterin_bind"/>
    <property type="match status" value="1"/>
</dbReference>
<evidence type="ECO:0000256" key="5">
    <source>
        <dbReference type="ARBA" id="ARBA00022679"/>
    </source>
</evidence>
<dbReference type="PANTHER" id="PTHR20941:SF1">
    <property type="entry name" value="FOLIC ACID SYNTHESIS PROTEIN FOL1"/>
    <property type="match status" value="1"/>
</dbReference>
<evidence type="ECO:0000256" key="4">
    <source>
        <dbReference type="ARBA" id="ARBA00012458"/>
    </source>
</evidence>
<dbReference type="EMBL" id="CP003156">
    <property type="protein sequence ID" value="AEV34296.1"/>
    <property type="molecule type" value="Genomic_DNA"/>
</dbReference>
<evidence type="ECO:0000256" key="6">
    <source>
        <dbReference type="ARBA" id="ARBA00022723"/>
    </source>
</evidence>
<dbReference type="PANTHER" id="PTHR20941">
    <property type="entry name" value="FOLATE SYNTHESIS PROTEINS"/>
    <property type="match status" value="1"/>
</dbReference>
<organism evidence="11 12">
    <name type="scientific">Owenweeksia hongkongensis (strain DSM 17368 / CIP 108786 / JCM 12287 / NRRL B-23963 / UST20020801)</name>
    <dbReference type="NCBI Taxonomy" id="926562"/>
    <lineage>
        <taxon>Bacteria</taxon>
        <taxon>Pseudomonadati</taxon>
        <taxon>Bacteroidota</taxon>
        <taxon>Flavobacteriia</taxon>
        <taxon>Flavobacteriales</taxon>
        <taxon>Owenweeksiaceae</taxon>
        <taxon>Owenweeksia</taxon>
    </lineage>
</organism>
<dbReference type="PROSITE" id="PS50972">
    <property type="entry name" value="PTERIN_BINDING"/>
    <property type="match status" value="1"/>
</dbReference>
<sequence length="291" mass="31887">MLIKNEAKDTIFCKKHLLNLGGKPYSINSPMIMGILNITPDSFHDGGQHNTPENAVNRVREMLSEGASIIDIGPSSTRPGASSLSAKEETARIKAMLPTLKKEFSDTIFSLDTYQAEVARAGADMGVHIINDISGGTMDADMPKAVADIKLPYILMHIQGTPQTMQKDPQYKNVFEEVSYFFSKQMNTFLDAGVADIILDPGFGFGKNLEHNYELLAKLDLLKVFQRPILVGVSRKSMINKLLDISAKDALNGTTVVNTIALQKGADILRVHDVKAAAEALKILTFTQNFC</sequence>
<dbReference type="InterPro" id="IPR006390">
    <property type="entry name" value="DHP_synth_dom"/>
</dbReference>
<keyword evidence="7 9" id="KW-0460">Magnesium</keyword>
<comment type="cofactor">
    <cofactor evidence="2 9">
        <name>Mg(2+)</name>
        <dbReference type="ChEBI" id="CHEBI:18420"/>
    </cofactor>
</comment>
<evidence type="ECO:0000259" key="10">
    <source>
        <dbReference type="PROSITE" id="PS50972"/>
    </source>
</evidence>
<keyword evidence="12" id="KW-1185">Reference proteome</keyword>
<dbReference type="RefSeq" id="WP_014203643.1">
    <property type="nucleotide sequence ID" value="NC_016599.1"/>
</dbReference>
<dbReference type="PROSITE" id="PS00792">
    <property type="entry name" value="DHPS_1"/>
    <property type="match status" value="1"/>
</dbReference>
<gene>
    <name evidence="11" type="ordered locus">Oweho_3345</name>
</gene>
<dbReference type="GO" id="GO:0046654">
    <property type="term" value="P:tetrahydrofolate biosynthetic process"/>
    <property type="evidence" value="ECO:0007669"/>
    <property type="project" value="UniProtKB-UniPathway"/>
</dbReference>
<dbReference type="KEGG" id="oho:Oweho_3345"/>
<dbReference type="PROSITE" id="PS00793">
    <property type="entry name" value="DHPS_2"/>
    <property type="match status" value="1"/>
</dbReference>
<dbReference type="GO" id="GO:0005829">
    <property type="term" value="C:cytosol"/>
    <property type="evidence" value="ECO:0007669"/>
    <property type="project" value="TreeGrafter"/>
</dbReference>
<dbReference type="AlphaFoldDB" id="G8R4Y2"/>
<evidence type="ECO:0000313" key="12">
    <source>
        <dbReference type="Proteomes" id="UP000005631"/>
    </source>
</evidence>
<evidence type="ECO:0000256" key="9">
    <source>
        <dbReference type="RuleBase" id="RU361205"/>
    </source>
</evidence>
<dbReference type="STRING" id="926562.Oweho_3345"/>
<dbReference type="HOGENOM" id="CLU_008023_0_2_10"/>
<comment type="catalytic activity">
    <reaction evidence="1">
        <text>(7,8-dihydropterin-6-yl)methyl diphosphate + 4-aminobenzoate = 7,8-dihydropteroate + diphosphate</text>
        <dbReference type="Rhea" id="RHEA:19949"/>
        <dbReference type="ChEBI" id="CHEBI:17836"/>
        <dbReference type="ChEBI" id="CHEBI:17839"/>
        <dbReference type="ChEBI" id="CHEBI:33019"/>
        <dbReference type="ChEBI" id="CHEBI:72950"/>
        <dbReference type="EC" id="2.5.1.15"/>
    </reaction>
</comment>
<accession>G8R4Y2</accession>
<keyword evidence="5 9" id="KW-0808">Transferase</keyword>
<dbReference type="InterPro" id="IPR000489">
    <property type="entry name" value="Pterin-binding_dom"/>
</dbReference>
<dbReference type="NCBIfam" id="TIGR01496">
    <property type="entry name" value="DHPS"/>
    <property type="match status" value="1"/>
</dbReference>
<reference evidence="11 12" key="1">
    <citation type="journal article" date="2012" name="Stand. Genomic Sci.">
        <title>Genome sequence of the orange-pigmented seawater bacterium Owenweeksia hongkongensis type strain (UST20020801(T)).</title>
        <authorList>
            <person name="Riedel T."/>
            <person name="Held B."/>
            <person name="Nolan M."/>
            <person name="Lucas S."/>
            <person name="Lapidus A."/>
            <person name="Tice H."/>
            <person name="Del Rio T.G."/>
            <person name="Cheng J.F."/>
            <person name="Han C."/>
            <person name="Tapia R."/>
            <person name="Goodwin L.A."/>
            <person name="Pitluck S."/>
            <person name="Liolios K."/>
            <person name="Mavromatis K."/>
            <person name="Pagani I."/>
            <person name="Ivanova N."/>
            <person name="Mikhailova N."/>
            <person name="Pati A."/>
            <person name="Chen A."/>
            <person name="Palaniappan K."/>
            <person name="Rohde M."/>
            <person name="Tindall B.J."/>
            <person name="Detter J.C."/>
            <person name="Goker M."/>
            <person name="Woyke T."/>
            <person name="Bristow J."/>
            <person name="Eisen J.A."/>
            <person name="Markowitz V."/>
            <person name="Hugenholtz P."/>
            <person name="Klenk H.P."/>
            <person name="Kyrpides N.C."/>
        </authorList>
    </citation>
    <scope>NUCLEOTIDE SEQUENCE</scope>
    <source>
        <strain evidence="12">DSM 17368 / JCM 12287 / NRRL B-23963</strain>
    </source>
</reference>
<dbReference type="PATRIC" id="fig|926562.3.peg.3367"/>
<dbReference type="eggNOG" id="COG0294">
    <property type="taxonomic scope" value="Bacteria"/>
</dbReference>